<gene>
    <name evidence="2" type="ORF">ACFOSV_16855</name>
</gene>
<dbReference type="RefSeq" id="WP_377907218.1">
    <property type="nucleotide sequence ID" value="NZ_JBHRZS010000007.1"/>
</dbReference>
<proteinExistence type="predicted"/>
<dbReference type="PROSITE" id="PS50123">
    <property type="entry name" value="CHER"/>
    <property type="match status" value="1"/>
</dbReference>
<dbReference type="GO" id="GO:0008168">
    <property type="term" value="F:methyltransferase activity"/>
    <property type="evidence" value="ECO:0007669"/>
    <property type="project" value="UniProtKB-KW"/>
</dbReference>
<accession>A0ABV8AV47</accession>
<evidence type="ECO:0000313" key="3">
    <source>
        <dbReference type="Proteomes" id="UP001595805"/>
    </source>
</evidence>
<name>A0ABV8AV47_9BACT</name>
<keyword evidence="2" id="KW-0489">Methyltransferase</keyword>
<evidence type="ECO:0000259" key="1">
    <source>
        <dbReference type="PROSITE" id="PS50123"/>
    </source>
</evidence>
<protein>
    <submittedName>
        <fullName evidence="2">CheR family methyltransferase</fullName>
    </submittedName>
</protein>
<feature type="domain" description="CheR-type methyltransferase" evidence="1">
    <location>
        <begin position="240"/>
        <end position="278"/>
    </location>
</feature>
<dbReference type="Pfam" id="PF01739">
    <property type="entry name" value="CheR"/>
    <property type="match status" value="1"/>
</dbReference>
<evidence type="ECO:0000313" key="2">
    <source>
        <dbReference type="EMBL" id="MFC3881868.1"/>
    </source>
</evidence>
<comment type="caution">
    <text evidence="2">The sequence shown here is derived from an EMBL/GenBank/DDBJ whole genome shotgun (WGS) entry which is preliminary data.</text>
</comment>
<organism evidence="2 3">
    <name type="scientific">Algoriphagus namhaensis</name>
    <dbReference type="NCBI Taxonomy" id="915353"/>
    <lineage>
        <taxon>Bacteria</taxon>
        <taxon>Pseudomonadati</taxon>
        <taxon>Bacteroidota</taxon>
        <taxon>Cytophagia</taxon>
        <taxon>Cytophagales</taxon>
        <taxon>Cyclobacteriaceae</taxon>
        <taxon>Algoriphagus</taxon>
    </lineage>
</organism>
<keyword evidence="3" id="KW-1185">Reference proteome</keyword>
<dbReference type="InterPro" id="IPR029063">
    <property type="entry name" value="SAM-dependent_MTases_sf"/>
</dbReference>
<sequence length="424" mass="47952">MSIEDYIADLDQRFFQNQLSAPFKTELKQLPLDRKDVLEFVERTFRFMHMGKVSAKDISLITAQALGTLMARILPGGWEGKVPPVTLPGRHIAMDELLKNSEFGQKENVDMLDIGCGFPPYTTLDTAKLFPNWNITGVDPSLPLYLLYDDQGNYATLDENKQTVYFQPALPSLENWNELLSDYEGTKRRFEALLEELLQNPTTCRYALPRVEINPILQHETAKLRFKNGGIGQVDIEPQDVIRCFNVLIYFDNPFFERALSWFSDHLKEGGMLLIGANWTGSSESYYSIYRKLKGKLIKSEFAFSLDCIAPFAIIPWYANHDDDAQTKELMDYVSRIRSDDAFMQEFYALHDADRKRLNICARDENGYYGGPDPNMGPHAMWGGIVSLLQGLNDAGLNTKAAEVLKASGLNVTVNAVGHVSVAF</sequence>
<dbReference type="Gene3D" id="3.40.50.150">
    <property type="entry name" value="Vaccinia Virus protein VP39"/>
    <property type="match status" value="1"/>
</dbReference>
<dbReference type="InterPro" id="IPR000780">
    <property type="entry name" value="CheR_MeTrfase"/>
</dbReference>
<reference evidence="3" key="1">
    <citation type="journal article" date="2019" name="Int. J. Syst. Evol. Microbiol.">
        <title>The Global Catalogue of Microorganisms (GCM) 10K type strain sequencing project: providing services to taxonomists for standard genome sequencing and annotation.</title>
        <authorList>
            <consortium name="The Broad Institute Genomics Platform"/>
            <consortium name="The Broad Institute Genome Sequencing Center for Infectious Disease"/>
            <person name="Wu L."/>
            <person name="Ma J."/>
        </authorList>
    </citation>
    <scope>NUCLEOTIDE SEQUENCE [LARGE SCALE GENOMIC DNA]</scope>
    <source>
        <strain evidence="3">CCUG 60523</strain>
    </source>
</reference>
<dbReference type="GO" id="GO:0032259">
    <property type="term" value="P:methylation"/>
    <property type="evidence" value="ECO:0007669"/>
    <property type="project" value="UniProtKB-KW"/>
</dbReference>
<dbReference type="Proteomes" id="UP001595805">
    <property type="component" value="Unassembled WGS sequence"/>
</dbReference>
<keyword evidence="2" id="KW-0808">Transferase</keyword>
<dbReference type="EMBL" id="JBHRZS010000007">
    <property type="protein sequence ID" value="MFC3881868.1"/>
    <property type="molecule type" value="Genomic_DNA"/>
</dbReference>
<dbReference type="SUPFAM" id="SSF53335">
    <property type="entry name" value="S-adenosyl-L-methionine-dependent methyltransferases"/>
    <property type="match status" value="1"/>
</dbReference>
<dbReference type="InterPro" id="IPR022642">
    <property type="entry name" value="CheR_C"/>
</dbReference>